<accession>A0ABD5F7M7</accession>
<dbReference type="GO" id="GO:0005886">
    <property type="term" value="C:plasma membrane"/>
    <property type="evidence" value="ECO:0007669"/>
    <property type="project" value="UniProtKB-SubCell"/>
</dbReference>
<gene>
    <name evidence="9" type="ORF">P7D79_07940</name>
</gene>
<dbReference type="PANTHER" id="PTHR33885:SF3">
    <property type="entry name" value="PHAGE SHOCK PROTEIN C"/>
    <property type="match status" value="1"/>
</dbReference>
<evidence type="ECO:0000313" key="10">
    <source>
        <dbReference type="Proteomes" id="UP001264335"/>
    </source>
</evidence>
<evidence type="ECO:0000256" key="1">
    <source>
        <dbReference type="ARBA" id="ARBA00004162"/>
    </source>
</evidence>
<evidence type="ECO:0000256" key="5">
    <source>
        <dbReference type="ARBA" id="ARBA00023136"/>
    </source>
</evidence>
<evidence type="ECO:0000256" key="4">
    <source>
        <dbReference type="ARBA" id="ARBA00022989"/>
    </source>
</evidence>
<comment type="caution">
    <text evidence="9">The sequence shown here is derived from an EMBL/GenBank/DDBJ whole genome shotgun (WGS) entry which is preliminary data.</text>
</comment>
<evidence type="ECO:0000256" key="6">
    <source>
        <dbReference type="SAM" id="MobiDB-lite"/>
    </source>
</evidence>
<keyword evidence="2" id="KW-1003">Cell membrane</keyword>
<protein>
    <submittedName>
        <fullName evidence="9">PspC domain-containing protein</fullName>
    </submittedName>
</protein>
<name>A0ABD5F7M7_ENTAV</name>
<keyword evidence="4 7" id="KW-1133">Transmembrane helix</keyword>
<organism evidence="9 10">
    <name type="scientific">Enterococcus avium</name>
    <name type="common">Streptococcus avium</name>
    <dbReference type="NCBI Taxonomy" id="33945"/>
    <lineage>
        <taxon>Bacteria</taxon>
        <taxon>Bacillati</taxon>
        <taxon>Bacillota</taxon>
        <taxon>Bacilli</taxon>
        <taxon>Lactobacillales</taxon>
        <taxon>Enterococcaceae</taxon>
        <taxon>Enterococcus</taxon>
    </lineage>
</organism>
<evidence type="ECO:0000259" key="8">
    <source>
        <dbReference type="Pfam" id="PF04024"/>
    </source>
</evidence>
<evidence type="ECO:0000256" key="3">
    <source>
        <dbReference type="ARBA" id="ARBA00022692"/>
    </source>
</evidence>
<reference evidence="9 10" key="1">
    <citation type="submission" date="2023-03" db="EMBL/GenBank/DDBJ databases">
        <authorList>
            <person name="Shen W."/>
            <person name="Cai J."/>
        </authorList>
    </citation>
    <scope>NUCLEOTIDE SEQUENCE [LARGE SCALE GENOMIC DNA]</scope>
    <source>
        <strain evidence="9 10">Y2</strain>
    </source>
</reference>
<evidence type="ECO:0000256" key="2">
    <source>
        <dbReference type="ARBA" id="ARBA00022475"/>
    </source>
</evidence>
<dbReference type="PANTHER" id="PTHR33885">
    <property type="entry name" value="PHAGE SHOCK PROTEIN C"/>
    <property type="match status" value="1"/>
</dbReference>
<feature type="domain" description="Phage shock protein PspC N-terminal" evidence="8">
    <location>
        <begin position="2"/>
        <end position="60"/>
    </location>
</feature>
<comment type="subcellular location">
    <subcellularLocation>
        <location evidence="1">Cell membrane</location>
        <topology evidence="1">Single-pass membrane protein</topology>
    </subcellularLocation>
</comment>
<dbReference type="Pfam" id="PF04024">
    <property type="entry name" value="PspC"/>
    <property type="match status" value="1"/>
</dbReference>
<evidence type="ECO:0000313" key="9">
    <source>
        <dbReference type="EMBL" id="MDT2514168.1"/>
    </source>
</evidence>
<dbReference type="AlphaFoldDB" id="A0ABD5F7M7"/>
<keyword evidence="3 7" id="KW-0812">Transmembrane</keyword>
<evidence type="ECO:0000256" key="7">
    <source>
        <dbReference type="SAM" id="Phobius"/>
    </source>
</evidence>
<dbReference type="InterPro" id="IPR052027">
    <property type="entry name" value="PspC"/>
</dbReference>
<dbReference type="Proteomes" id="UP001264335">
    <property type="component" value="Unassembled WGS sequence"/>
</dbReference>
<sequence>MKKLTKSQDNRVLTGTLAGIADYFGIDPTIARVIFVFMIFFLEGTPILLYLLMLLLVPKAESGSRTYQQPYESSARGQAKQAEAVSDDPWSDF</sequence>
<proteinExistence type="predicted"/>
<dbReference type="InterPro" id="IPR007168">
    <property type="entry name" value="Phageshock_PspC_N"/>
</dbReference>
<feature type="compositionally biased region" description="Polar residues" evidence="6">
    <location>
        <begin position="63"/>
        <end position="76"/>
    </location>
</feature>
<dbReference type="RefSeq" id="WP_311871721.1">
    <property type="nucleotide sequence ID" value="NZ_JARPVY010000011.1"/>
</dbReference>
<dbReference type="EMBL" id="JARPWY010000016">
    <property type="protein sequence ID" value="MDT2514168.1"/>
    <property type="molecule type" value="Genomic_DNA"/>
</dbReference>
<feature type="transmembrane region" description="Helical" evidence="7">
    <location>
        <begin position="33"/>
        <end position="57"/>
    </location>
</feature>
<feature type="region of interest" description="Disordered" evidence="6">
    <location>
        <begin position="63"/>
        <end position="93"/>
    </location>
</feature>
<keyword evidence="5 7" id="KW-0472">Membrane</keyword>